<keyword evidence="4" id="KW-0677">Repeat</keyword>
<keyword evidence="2 8" id="KW-0853">WD repeat</keyword>
<dbReference type="InterPro" id="IPR001680">
    <property type="entry name" value="WD40_rpt"/>
</dbReference>
<keyword evidence="6" id="KW-0539">Nucleus</keyword>
<name>A0ABN9VH37_9DINO</name>
<evidence type="ECO:0000256" key="5">
    <source>
        <dbReference type="ARBA" id="ARBA00023187"/>
    </source>
</evidence>
<dbReference type="InterPro" id="IPR006594">
    <property type="entry name" value="LisH"/>
</dbReference>
<feature type="repeat" description="WD" evidence="8">
    <location>
        <begin position="225"/>
        <end position="254"/>
    </location>
</feature>
<evidence type="ECO:0000256" key="2">
    <source>
        <dbReference type="ARBA" id="ARBA00022574"/>
    </source>
</evidence>
<feature type="domain" description="CTLH" evidence="9">
    <location>
        <begin position="44"/>
        <end position="96"/>
    </location>
</feature>
<keyword evidence="11" id="KW-1185">Reference proteome</keyword>
<dbReference type="Proteomes" id="UP001189429">
    <property type="component" value="Unassembled WGS sequence"/>
</dbReference>
<sequence length="528" mass="58320">MATGSTATVESADVIRLMLQFCKENGLHRTLQTMQEETRVTLNTVDSLDALVTDIVHGRWDVVLQVVSYLSLPDSVLQDLYQQIVLELAEMKDVETAMHLMKETAPMISMKQDTPERYMRLDALLRQSTFDATRNYEGVPKEKRRSEIAQAVSGHVTVAPPSRLLALVGQAMKWQQQAGILPNNEKIDVFRGVAATKVEEKEACPTQIGKVIRFGDKSHPECAVFSPDGQFCVSGSVDGFVEVWDYQTAMLRKDLQYQEEGNFMMHEKAIIACAFAKDSELLATGSQDGEVKIWRVASGQCAKRFQRAHGEGVTWISWSKDSSQVLTASYDNTARAHGLKSGKTLKEFRGHTSYVNSAVWSRDNHKVITASSDGNVIVFDAKTTEVISTLQPPPPPHINSSTMQIAVNAAIVAPKLPATYGDQEDGLVFVCTRSNTLLLMNLSGQVLKSFSSGRREKGDFVAMTVSPKGEWLYACAEDNRLYCFSLESGNLEQTMKISDKEVIGLAHHPSRNVLAAFSSDGTLAFLKP</sequence>
<comment type="caution">
    <text evidence="10">The sequence shown here is derived from an EMBL/GenBank/DDBJ whole genome shotgun (WGS) entry which is preliminary data.</text>
</comment>
<evidence type="ECO:0000256" key="6">
    <source>
        <dbReference type="ARBA" id="ARBA00023242"/>
    </source>
</evidence>
<evidence type="ECO:0000256" key="3">
    <source>
        <dbReference type="ARBA" id="ARBA00022664"/>
    </source>
</evidence>
<evidence type="ECO:0000256" key="7">
    <source>
        <dbReference type="ARBA" id="ARBA00025801"/>
    </source>
</evidence>
<protein>
    <recommendedName>
        <fullName evidence="9">CTLH domain-containing protein</fullName>
    </recommendedName>
</protein>
<reference evidence="10" key="1">
    <citation type="submission" date="2023-10" db="EMBL/GenBank/DDBJ databases">
        <authorList>
            <person name="Chen Y."/>
            <person name="Shah S."/>
            <person name="Dougan E. K."/>
            <person name="Thang M."/>
            <person name="Chan C."/>
        </authorList>
    </citation>
    <scope>NUCLEOTIDE SEQUENCE [LARGE SCALE GENOMIC DNA]</scope>
</reference>
<proteinExistence type="inferred from homology"/>
<gene>
    <name evidence="10" type="ORF">PCOR1329_LOCUS56939</name>
</gene>
<dbReference type="SUPFAM" id="SSF50978">
    <property type="entry name" value="WD40 repeat-like"/>
    <property type="match status" value="1"/>
</dbReference>
<dbReference type="PROSITE" id="PS50294">
    <property type="entry name" value="WD_REPEATS_REGION"/>
    <property type="match status" value="2"/>
</dbReference>
<dbReference type="Pfam" id="PF17814">
    <property type="entry name" value="LisH_TPL"/>
    <property type="match status" value="1"/>
</dbReference>
<dbReference type="CDD" id="cd00200">
    <property type="entry name" value="WD40"/>
    <property type="match status" value="1"/>
</dbReference>
<dbReference type="InterPro" id="IPR045184">
    <property type="entry name" value="SMU1"/>
</dbReference>
<evidence type="ECO:0000259" key="9">
    <source>
        <dbReference type="PROSITE" id="PS50897"/>
    </source>
</evidence>
<dbReference type="Gene3D" id="2.130.10.10">
    <property type="entry name" value="YVTN repeat-like/Quinoprotein amine dehydrogenase"/>
    <property type="match status" value="1"/>
</dbReference>
<feature type="repeat" description="WD" evidence="8">
    <location>
        <begin position="263"/>
        <end position="304"/>
    </location>
</feature>
<dbReference type="InterPro" id="IPR015943">
    <property type="entry name" value="WD40/YVTN_repeat-like_dom_sf"/>
</dbReference>
<dbReference type="InterPro" id="IPR054532">
    <property type="entry name" value="TPL_SMU1_LisH-like"/>
</dbReference>
<comment type="subcellular location">
    <subcellularLocation>
        <location evidence="1">Nucleus</location>
    </subcellularLocation>
</comment>
<dbReference type="PANTHER" id="PTHR22848">
    <property type="entry name" value="WD40 REPEAT PROTEIN"/>
    <property type="match status" value="1"/>
</dbReference>
<keyword evidence="5" id="KW-0508">mRNA splicing</keyword>
<accession>A0ABN9VH37</accession>
<dbReference type="InterPro" id="IPR006595">
    <property type="entry name" value="CTLH_C"/>
</dbReference>
<dbReference type="PROSITE" id="PS50896">
    <property type="entry name" value="LISH"/>
    <property type="match status" value="1"/>
</dbReference>
<dbReference type="PROSITE" id="PS50082">
    <property type="entry name" value="WD_REPEATS_2"/>
    <property type="match status" value="3"/>
</dbReference>
<dbReference type="InterPro" id="IPR036322">
    <property type="entry name" value="WD40_repeat_dom_sf"/>
</dbReference>
<evidence type="ECO:0000256" key="4">
    <source>
        <dbReference type="ARBA" id="ARBA00022737"/>
    </source>
</evidence>
<dbReference type="SMART" id="SM00667">
    <property type="entry name" value="LisH"/>
    <property type="match status" value="1"/>
</dbReference>
<dbReference type="SMART" id="SM00320">
    <property type="entry name" value="WD40"/>
    <property type="match status" value="6"/>
</dbReference>
<comment type="similarity">
    <text evidence="7">Belongs to the WD repeat SMU1 family.</text>
</comment>
<dbReference type="Pfam" id="PF00400">
    <property type="entry name" value="WD40"/>
    <property type="match status" value="4"/>
</dbReference>
<keyword evidence="3" id="KW-0507">mRNA processing</keyword>
<organism evidence="10 11">
    <name type="scientific">Prorocentrum cordatum</name>
    <dbReference type="NCBI Taxonomy" id="2364126"/>
    <lineage>
        <taxon>Eukaryota</taxon>
        <taxon>Sar</taxon>
        <taxon>Alveolata</taxon>
        <taxon>Dinophyceae</taxon>
        <taxon>Prorocentrales</taxon>
        <taxon>Prorocentraceae</taxon>
        <taxon>Prorocentrum</taxon>
    </lineage>
</organism>
<evidence type="ECO:0000256" key="1">
    <source>
        <dbReference type="ARBA" id="ARBA00004123"/>
    </source>
</evidence>
<evidence type="ECO:0000313" key="11">
    <source>
        <dbReference type="Proteomes" id="UP001189429"/>
    </source>
</evidence>
<evidence type="ECO:0000256" key="8">
    <source>
        <dbReference type="PROSITE-ProRule" id="PRU00221"/>
    </source>
</evidence>
<dbReference type="PROSITE" id="PS50897">
    <property type="entry name" value="CTLH"/>
    <property type="match status" value="1"/>
</dbReference>
<feature type="repeat" description="WD" evidence="8">
    <location>
        <begin position="348"/>
        <end position="389"/>
    </location>
</feature>
<evidence type="ECO:0000313" key="10">
    <source>
        <dbReference type="EMBL" id="CAK0870976.1"/>
    </source>
</evidence>
<dbReference type="EMBL" id="CAUYUJ010017023">
    <property type="protein sequence ID" value="CAK0870976.1"/>
    <property type="molecule type" value="Genomic_DNA"/>
</dbReference>